<dbReference type="InterPro" id="IPR012334">
    <property type="entry name" value="Pectin_lyas_fold"/>
</dbReference>
<protein>
    <submittedName>
        <fullName evidence="1">Right-handed parallel beta-helix repeat-containing protein</fullName>
    </submittedName>
</protein>
<reference evidence="1" key="1">
    <citation type="journal article" date="2021" name="PeerJ">
        <title>Extensive microbial diversity within the chicken gut microbiome revealed by metagenomics and culture.</title>
        <authorList>
            <person name="Gilroy R."/>
            <person name="Ravi A."/>
            <person name="Getino M."/>
            <person name="Pursley I."/>
            <person name="Horton D.L."/>
            <person name="Alikhan N.F."/>
            <person name="Baker D."/>
            <person name="Gharbi K."/>
            <person name="Hall N."/>
            <person name="Watson M."/>
            <person name="Adriaenssens E.M."/>
            <person name="Foster-Nyarko E."/>
            <person name="Jarju S."/>
            <person name="Secka A."/>
            <person name="Antonio M."/>
            <person name="Oren A."/>
            <person name="Chaudhuri R.R."/>
            <person name="La Ragione R."/>
            <person name="Hildebrand F."/>
            <person name="Pallen M.J."/>
        </authorList>
    </citation>
    <scope>NUCLEOTIDE SEQUENCE</scope>
    <source>
        <strain evidence="1">ChiBcec1-1630</strain>
    </source>
</reference>
<dbReference type="EMBL" id="DWVS01000059">
    <property type="protein sequence ID" value="HJC86890.1"/>
    <property type="molecule type" value="Genomic_DNA"/>
</dbReference>
<evidence type="ECO:0000313" key="1">
    <source>
        <dbReference type="EMBL" id="HJC86890.1"/>
    </source>
</evidence>
<reference evidence="1" key="2">
    <citation type="submission" date="2021-04" db="EMBL/GenBank/DDBJ databases">
        <authorList>
            <person name="Gilroy R."/>
        </authorList>
    </citation>
    <scope>NUCLEOTIDE SEQUENCE</scope>
    <source>
        <strain evidence="1">ChiBcec1-1630</strain>
    </source>
</reference>
<proteinExistence type="predicted"/>
<dbReference type="Proteomes" id="UP000823922">
    <property type="component" value="Unassembled WGS sequence"/>
</dbReference>
<comment type="caution">
    <text evidence="1">The sequence shown here is derived from an EMBL/GenBank/DDBJ whole genome shotgun (WGS) entry which is preliminary data.</text>
</comment>
<gene>
    <name evidence="1" type="ORF">H9926_02610</name>
</gene>
<dbReference type="Gene3D" id="2.160.20.10">
    <property type="entry name" value="Single-stranded right-handed beta-helix, Pectin lyase-like"/>
    <property type="match status" value="2"/>
</dbReference>
<accession>A0A9D2QHW8</accession>
<dbReference type="AlphaFoldDB" id="A0A9D2QHW8"/>
<sequence>MVYYIDPQNGSDSNAGTIPEMPWCTITGRVFEPGDQVLFRRGSVIRKALRLPGGSREGVITYGAYGDGPDPVVNPSVNAGKKELWTEERPGIWRFAGSLPGEMCNIVFNDGASFGNLRWSQEELKKPGEWYYTLLGHSMNEGEWERWGKGTLYLACDRNPADAWEQIELVHWGDRMAVEAEPYVVIENFTFEKSGVHGFSATRVHHVVIRHCTFRCIGGGVFDRKTKVRLGNAVEFWNGACDCTVEHCVFSDIYDSGVTHQGTYPESQVPARIRFCNNLFLRCGMAAYEWRGPASRDIVFENNICLYPGGPLSRQGENRRRRTENERFNPMTGVSVLIWRLEQEIEPGEIYCTIRNNVFGQAPNDGGAISSGVDEAHMRRFVIEDNLYCQAGGGTLIRMGTAPDPENTGKTWSAQQFAQYQQETGFDKDSRILDSGLFHG</sequence>
<name>A0A9D2QHW8_9FIRM</name>
<dbReference type="SUPFAM" id="SSF51126">
    <property type="entry name" value="Pectin lyase-like"/>
    <property type="match status" value="1"/>
</dbReference>
<organism evidence="1 2">
    <name type="scientific">Candidatus Eisenbergiella intestinigallinarum</name>
    <dbReference type="NCBI Taxonomy" id="2838549"/>
    <lineage>
        <taxon>Bacteria</taxon>
        <taxon>Bacillati</taxon>
        <taxon>Bacillota</taxon>
        <taxon>Clostridia</taxon>
        <taxon>Lachnospirales</taxon>
        <taxon>Lachnospiraceae</taxon>
        <taxon>Eisenbergiella</taxon>
    </lineage>
</organism>
<evidence type="ECO:0000313" key="2">
    <source>
        <dbReference type="Proteomes" id="UP000823922"/>
    </source>
</evidence>
<dbReference type="InterPro" id="IPR011050">
    <property type="entry name" value="Pectin_lyase_fold/virulence"/>
</dbReference>